<organism evidence="2 3">
    <name type="scientific">Globisporangium ultimum (strain ATCC 200006 / CBS 805.95 / DAOM BR144)</name>
    <name type="common">Pythium ultimum</name>
    <dbReference type="NCBI Taxonomy" id="431595"/>
    <lineage>
        <taxon>Eukaryota</taxon>
        <taxon>Sar</taxon>
        <taxon>Stramenopiles</taxon>
        <taxon>Oomycota</taxon>
        <taxon>Peronosporomycetes</taxon>
        <taxon>Pythiales</taxon>
        <taxon>Pythiaceae</taxon>
        <taxon>Globisporangium</taxon>
    </lineage>
</organism>
<dbReference type="Gene3D" id="2.30.29.50">
    <property type="entry name" value="Bacterial Pleckstrin homology domain"/>
    <property type="match status" value="1"/>
</dbReference>
<accession>K3X6U9</accession>
<reference evidence="3" key="1">
    <citation type="journal article" date="2010" name="Genome Biol.">
        <title>Genome sequence of the necrotrophic plant pathogen Pythium ultimum reveals original pathogenicity mechanisms and effector repertoire.</title>
        <authorList>
            <person name="Levesque C.A."/>
            <person name="Brouwer H."/>
            <person name="Cano L."/>
            <person name="Hamilton J.P."/>
            <person name="Holt C."/>
            <person name="Huitema E."/>
            <person name="Raffaele S."/>
            <person name="Robideau G.P."/>
            <person name="Thines M."/>
            <person name="Win J."/>
            <person name="Zerillo M.M."/>
            <person name="Beakes G.W."/>
            <person name="Boore J.L."/>
            <person name="Busam D."/>
            <person name="Dumas B."/>
            <person name="Ferriera S."/>
            <person name="Fuerstenberg S.I."/>
            <person name="Gachon C.M."/>
            <person name="Gaulin E."/>
            <person name="Govers F."/>
            <person name="Grenville-Briggs L."/>
            <person name="Horner N."/>
            <person name="Hostetler J."/>
            <person name="Jiang R.H."/>
            <person name="Johnson J."/>
            <person name="Krajaejun T."/>
            <person name="Lin H."/>
            <person name="Meijer H.J."/>
            <person name="Moore B."/>
            <person name="Morris P."/>
            <person name="Phuntmart V."/>
            <person name="Puiu D."/>
            <person name="Shetty J."/>
            <person name="Stajich J.E."/>
            <person name="Tripathy S."/>
            <person name="Wawra S."/>
            <person name="van West P."/>
            <person name="Whitty B.R."/>
            <person name="Coutinho P.M."/>
            <person name="Henrissat B."/>
            <person name="Martin F."/>
            <person name="Thomas P.D."/>
            <person name="Tyler B.M."/>
            <person name="De Vries R.P."/>
            <person name="Kamoun S."/>
            <person name="Yandell M."/>
            <person name="Tisserat N."/>
            <person name="Buell C.R."/>
        </authorList>
    </citation>
    <scope>NUCLEOTIDE SEQUENCE</scope>
    <source>
        <strain evidence="3">DAOM:BR144</strain>
    </source>
</reference>
<dbReference type="SUPFAM" id="SSF50729">
    <property type="entry name" value="PH domain-like"/>
    <property type="match status" value="1"/>
</dbReference>
<dbReference type="PANTHER" id="PTHR35796">
    <property type="entry name" value="HYPOTHETICAL CYTOSOLIC PROTEIN"/>
    <property type="match status" value="1"/>
</dbReference>
<evidence type="ECO:0000313" key="2">
    <source>
        <dbReference type="EnsemblProtists" id="PYU1_T012948"/>
    </source>
</evidence>
<dbReference type="Gene3D" id="1.10.287.210">
    <property type="match status" value="1"/>
</dbReference>
<dbReference type="EnsemblProtists" id="PYU1_T012948">
    <property type="protein sequence ID" value="PYU1_T012948"/>
    <property type="gene ID" value="PYU1_G012921"/>
</dbReference>
<dbReference type="Pfam" id="PF08000">
    <property type="entry name" value="bPH_1"/>
    <property type="match status" value="1"/>
</dbReference>
<dbReference type="Proteomes" id="UP000019132">
    <property type="component" value="Unassembled WGS sequence"/>
</dbReference>
<dbReference type="InParanoid" id="K3X6U9"/>
<dbReference type="HOGENOM" id="CLU_089144_0_0_1"/>
<protein>
    <recommendedName>
        <fullName evidence="1">Bacterial Pleckstrin homology domain-containing protein</fullName>
    </recommendedName>
</protein>
<dbReference type="EMBL" id="GL376607">
    <property type="status" value="NOT_ANNOTATED_CDS"/>
    <property type="molecule type" value="Genomic_DNA"/>
</dbReference>
<reference evidence="2" key="3">
    <citation type="submission" date="2015-02" db="UniProtKB">
        <authorList>
            <consortium name="EnsemblProtists"/>
        </authorList>
    </citation>
    <scope>IDENTIFICATION</scope>
    <source>
        <strain evidence="2">DAOM BR144</strain>
    </source>
</reference>
<dbReference type="InterPro" id="IPR012544">
    <property type="entry name" value="PHb"/>
</dbReference>
<dbReference type="OMA" id="SKTDEYC"/>
<dbReference type="PANTHER" id="PTHR35796:SF3">
    <property type="entry name" value="BHLH DOMAIN-CONTAINING PROTEIN"/>
    <property type="match status" value="1"/>
</dbReference>
<evidence type="ECO:0000259" key="1">
    <source>
        <dbReference type="Pfam" id="PF08000"/>
    </source>
</evidence>
<reference evidence="3" key="2">
    <citation type="submission" date="2010-04" db="EMBL/GenBank/DDBJ databases">
        <authorList>
            <person name="Buell R."/>
            <person name="Hamilton J."/>
            <person name="Hostetler J."/>
        </authorList>
    </citation>
    <scope>NUCLEOTIDE SEQUENCE [LARGE SCALE GENOMIC DNA]</scope>
    <source>
        <strain evidence="3">DAOM:BR144</strain>
    </source>
</reference>
<dbReference type="eggNOG" id="ENOG502SMFJ">
    <property type="taxonomic scope" value="Eukaryota"/>
</dbReference>
<keyword evidence="3" id="KW-1185">Reference proteome</keyword>
<dbReference type="InterPro" id="IPR037063">
    <property type="entry name" value="PHb_sf"/>
</dbReference>
<dbReference type="VEuPathDB" id="FungiDB:PYU1_G012921"/>
<evidence type="ECO:0000313" key="3">
    <source>
        <dbReference type="Proteomes" id="UP000019132"/>
    </source>
</evidence>
<name>K3X6U9_GLOUD</name>
<feature type="domain" description="Bacterial Pleckstrin homology" evidence="1">
    <location>
        <begin position="28"/>
        <end position="125"/>
    </location>
</feature>
<proteinExistence type="predicted"/>
<sequence length="206" mass="23486">MLKGLASDFTGSADICHVVKDVASCLAAAYLLSNESILFALQSSKEEFAFTNEALLKIVGESATTTRKLVTRYDYKSHIVSHVRFETAGRVDRDCEIKFVIGSEHVSIDIAKDEELQVRDFYKVLELLSRQQKQNERQWEFSRVALDKASDALRLSENSGQTLTKQADEALAWIQEVYTRTHPRCYREVIQNAFNSIRMSQKIVEQ</sequence>
<dbReference type="AlphaFoldDB" id="K3X6U9"/>